<reference evidence="3" key="1">
    <citation type="submission" date="2021-03" db="EMBL/GenBank/DDBJ databases">
        <authorList>
            <person name="Tagirdzhanova G."/>
        </authorList>
    </citation>
    <scope>NUCLEOTIDE SEQUENCE</scope>
</reference>
<feature type="region of interest" description="Disordered" evidence="2">
    <location>
        <begin position="1"/>
        <end position="133"/>
    </location>
</feature>
<feature type="compositionally biased region" description="Polar residues" evidence="2">
    <location>
        <begin position="1"/>
        <end position="22"/>
    </location>
</feature>
<feature type="region of interest" description="Disordered" evidence="2">
    <location>
        <begin position="179"/>
        <end position="261"/>
    </location>
</feature>
<feature type="region of interest" description="Disordered" evidence="2">
    <location>
        <begin position="298"/>
        <end position="346"/>
    </location>
</feature>
<dbReference type="PANTHER" id="PTHR39610:SF2">
    <property type="entry name" value="BZIP DOMAIN-CONTAINING PROTEIN"/>
    <property type="match status" value="1"/>
</dbReference>
<dbReference type="OrthoDB" id="5407781at2759"/>
<sequence length="346" mass="37689">MPDIDSITQSFSPSRVYSNGTHSPSRHSPSRHASSSSLAAAATINAGFQNEESRRSSISSNRGRPSPQVSRSERERRRSNAFLGSYDPTLPGPGELQVGDLRGHSHQGMNLPFRSASPQAIGSPSMGGPRDRAPSLGELHQELEAEQEAQVNRLLEMIRHQQAQLQAIQQQASYIPLSSSTALDDTTPPSERSVNYPYPYAVPPNPPSASMSIFSNPRPSSPFRSSMDLSRQSSRRSRTPSRTASPSLRPVSAGMQGPGEDWGFGGRSQSGFDDSAFYQAETQMLTRENQMLRQRIRELERQLSESSSATANSPATPSNLTAPPLEADNTEAILESHANTTEEKED</sequence>
<feature type="compositionally biased region" description="Polar residues" evidence="2">
    <location>
        <begin position="179"/>
        <end position="192"/>
    </location>
</feature>
<evidence type="ECO:0000256" key="2">
    <source>
        <dbReference type="SAM" id="MobiDB-lite"/>
    </source>
</evidence>
<keyword evidence="1" id="KW-0175">Coiled coil</keyword>
<dbReference type="PANTHER" id="PTHR39610">
    <property type="entry name" value="BZIP DOMAIN-CONTAINING PROTEIN-RELATED"/>
    <property type="match status" value="1"/>
</dbReference>
<feature type="compositionally biased region" description="Low complexity" evidence="2">
    <location>
        <begin position="208"/>
        <end position="232"/>
    </location>
</feature>
<protein>
    <submittedName>
        <fullName evidence="3">Uncharacterized protein</fullName>
    </submittedName>
</protein>
<dbReference type="AlphaFoldDB" id="A0A8H3IS12"/>
<proteinExistence type="predicted"/>
<name>A0A8H3IS12_9LECA</name>
<feature type="compositionally biased region" description="Low complexity" evidence="2">
    <location>
        <begin position="240"/>
        <end position="249"/>
    </location>
</feature>
<evidence type="ECO:0000256" key="1">
    <source>
        <dbReference type="SAM" id="Coils"/>
    </source>
</evidence>
<feature type="coiled-coil region" evidence="1">
    <location>
        <begin position="144"/>
        <end position="171"/>
    </location>
</feature>
<feature type="compositionally biased region" description="Low complexity" evidence="2">
    <location>
        <begin position="56"/>
        <end position="66"/>
    </location>
</feature>
<keyword evidence="4" id="KW-1185">Reference proteome</keyword>
<evidence type="ECO:0000313" key="4">
    <source>
        <dbReference type="Proteomes" id="UP000664203"/>
    </source>
</evidence>
<comment type="caution">
    <text evidence="3">The sequence shown here is derived from an EMBL/GenBank/DDBJ whole genome shotgun (WGS) entry which is preliminary data.</text>
</comment>
<feature type="compositionally biased region" description="Low complexity" evidence="2">
    <location>
        <begin position="304"/>
        <end position="319"/>
    </location>
</feature>
<evidence type="ECO:0000313" key="3">
    <source>
        <dbReference type="EMBL" id="CAF9925265.1"/>
    </source>
</evidence>
<feature type="compositionally biased region" description="Low complexity" evidence="2">
    <location>
        <begin position="31"/>
        <end position="42"/>
    </location>
</feature>
<organism evidence="3 4">
    <name type="scientific">Alectoria fallacina</name>
    <dbReference type="NCBI Taxonomy" id="1903189"/>
    <lineage>
        <taxon>Eukaryota</taxon>
        <taxon>Fungi</taxon>
        <taxon>Dikarya</taxon>
        <taxon>Ascomycota</taxon>
        <taxon>Pezizomycotina</taxon>
        <taxon>Lecanoromycetes</taxon>
        <taxon>OSLEUM clade</taxon>
        <taxon>Lecanoromycetidae</taxon>
        <taxon>Lecanorales</taxon>
        <taxon>Lecanorineae</taxon>
        <taxon>Parmeliaceae</taxon>
        <taxon>Alectoria</taxon>
    </lineage>
</organism>
<dbReference type="Proteomes" id="UP000664203">
    <property type="component" value="Unassembled WGS sequence"/>
</dbReference>
<gene>
    <name evidence="3" type="ORF">ALECFALPRED_003100</name>
</gene>
<dbReference type="EMBL" id="CAJPDR010000202">
    <property type="protein sequence ID" value="CAF9925265.1"/>
    <property type="molecule type" value="Genomic_DNA"/>
</dbReference>
<accession>A0A8H3IS12</accession>